<protein>
    <recommendedName>
        <fullName evidence="7">Galactose mutarotase-like protein</fullName>
    </recommendedName>
</protein>
<dbReference type="InterPro" id="IPR008183">
    <property type="entry name" value="Aldose_1/G6P_1-epimerase"/>
</dbReference>
<organism evidence="5 6">
    <name type="scientific">Cronartium quercuum f. sp. fusiforme G11</name>
    <dbReference type="NCBI Taxonomy" id="708437"/>
    <lineage>
        <taxon>Eukaryota</taxon>
        <taxon>Fungi</taxon>
        <taxon>Dikarya</taxon>
        <taxon>Basidiomycota</taxon>
        <taxon>Pucciniomycotina</taxon>
        <taxon>Pucciniomycetes</taxon>
        <taxon>Pucciniales</taxon>
        <taxon>Coleosporiaceae</taxon>
        <taxon>Cronartium</taxon>
    </lineage>
</organism>
<keyword evidence="6" id="KW-1185">Reference proteome</keyword>
<dbReference type="OrthoDB" id="274691at2759"/>
<dbReference type="Pfam" id="PF01263">
    <property type="entry name" value="Aldose_epim"/>
    <property type="match status" value="1"/>
</dbReference>
<dbReference type="EMBL" id="MU167427">
    <property type="protein sequence ID" value="KAG0140682.1"/>
    <property type="molecule type" value="Genomic_DNA"/>
</dbReference>
<dbReference type="PANTHER" id="PTHR10091:SF6">
    <property type="entry name" value="1-EPIMERASE, PUTATIVE (AFU_ORTHOLOGUE AFUA_3G13240)-RELATED"/>
    <property type="match status" value="1"/>
</dbReference>
<keyword evidence="2" id="KW-0413">Isomerase</keyword>
<dbReference type="PANTHER" id="PTHR10091">
    <property type="entry name" value="ALDOSE-1-EPIMERASE"/>
    <property type="match status" value="1"/>
</dbReference>
<comment type="caution">
    <text evidence="5">The sequence shown here is derived from an EMBL/GenBank/DDBJ whole genome shotgun (WGS) entry which is preliminary data.</text>
</comment>
<evidence type="ECO:0000256" key="3">
    <source>
        <dbReference type="ARBA" id="ARBA00023277"/>
    </source>
</evidence>
<sequence>MVRNTPQACLKPDHQLERVYSRTTDNPINDSLSDLDYEDESLSIFPPQTNSPLLPTNSKYIHSLHFPSYTSRSTLSRVFKCKLSLRVLKIPALVLLCISVIIGLLAIPWSGLSTSLAPDLYKYQSLDLINRTDPFAIHHLSAPDGSIHASFIGLGASIQTLMVKDRSGSFRDVVLGYDNISQYLHDPAYPRFGSVVGRYANRIKNSSFTLSGAPSYTYKVTANEHGGLNTLHGGRPGWDRRPFTVENKTLSYLSFSIVDPNGEQGFPNQVVAKVEYELLAGAKWKTRMSAVSDGRTPIMLSSHVYWNLDAYASNYSALDHFIQIKAPKYIVTDNILIPTGEISSVTRTPLDFTKPKKIGTDLKLTAGLCGVGCIGYASLFFSYILIYLIKSIKEPVMEMWSEKSGIKMTVTTDQLGLQIYTCNDIQPIPRKVSHQGPLTIYENHTCVVIEQQSLIDGINNPHWGIDQVYSGPSKPYEWNSLYEFISI</sequence>
<reference evidence="5" key="1">
    <citation type="submission" date="2013-11" db="EMBL/GenBank/DDBJ databases">
        <title>Genome sequence of the fusiform rust pathogen reveals effectors for host alternation and coevolution with pine.</title>
        <authorList>
            <consortium name="DOE Joint Genome Institute"/>
            <person name="Smith K."/>
            <person name="Pendleton A."/>
            <person name="Kubisiak T."/>
            <person name="Anderson C."/>
            <person name="Salamov A."/>
            <person name="Aerts A."/>
            <person name="Riley R."/>
            <person name="Clum A."/>
            <person name="Lindquist E."/>
            <person name="Ence D."/>
            <person name="Campbell M."/>
            <person name="Kronenberg Z."/>
            <person name="Feau N."/>
            <person name="Dhillon B."/>
            <person name="Hamelin R."/>
            <person name="Burleigh J."/>
            <person name="Smith J."/>
            <person name="Yandell M."/>
            <person name="Nelson C."/>
            <person name="Grigoriev I."/>
            <person name="Davis J."/>
        </authorList>
    </citation>
    <scope>NUCLEOTIDE SEQUENCE</scope>
    <source>
        <strain evidence="5">G11</strain>
    </source>
</reference>
<feature type="transmembrane region" description="Helical" evidence="4">
    <location>
        <begin position="364"/>
        <end position="389"/>
    </location>
</feature>
<name>A0A9P6N7Z0_9BASI</name>
<comment type="similarity">
    <text evidence="1">Belongs to the aldose epimerase family.</text>
</comment>
<gene>
    <name evidence="5" type="ORF">CROQUDRAFT_52879</name>
</gene>
<accession>A0A9P6N7Z0</accession>
<feature type="transmembrane region" description="Helical" evidence="4">
    <location>
        <begin position="87"/>
        <end position="109"/>
    </location>
</feature>
<keyword evidence="4" id="KW-0812">Transmembrane</keyword>
<keyword evidence="4" id="KW-1133">Transmembrane helix</keyword>
<evidence type="ECO:0000256" key="2">
    <source>
        <dbReference type="ARBA" id="ARBA00023235"/>
    </source>
</evidence>
<proteinExistence type="inferred from homology"/>
<keyword evidence="3" id="KW-0119">Carbohydrate metabolism</keyword>
<dbReference type="CDD" id="cd09019">
    <property type="entry name" value="galactose_mutarotase_like"/>
    <property type="match status" value="1"/>
</dbReference>
<dbReference type="GO" id="GO:0004034">
    <property type="term" value="F:aldose 1-epimerase activity"/>
    <property type="evidence" value="ECO:0007669"/>
    <property type="project" value="TreeGrafter"/>
</dbReference>
<dbReference type="SUPFAM" id="SSF74650">
    <property type="entry name" value="Galactose mutarotase-like"/>
    <property type="match status" value="1"/>
</dbReference>
<evidence type="ECO:0000256" key="1">
    <source>
        <dbReference type="ARBA" id="ARBA00006206"/>
    </source>
</evidence>
<dbReference type="AlphaFoldDB" id="A0A9P6N7Z0"/>
<dbReference type="InterPro" id="IPR047215">
    <property type="entry name" value="Galactose_mutarotase-like"/>
</dbReference>
<dbReference type="GO" id="GO:0033499">
    <property type="term" value="P:galactose catabolic process via UDP-galactose, Leloir pathway"/>
    <property type="evidence" value="ECO:0007669"/>
    <property type="project" value="TreeGrafter"/>
</dbReference>
<dbReference type="Gene3D" id="2.70.98.10">
    <property type="match status" value="1"/>
</dbReference>
<evidence type="ECO:0000313" key="6">
    <source>
        <dbReference type="Proteomes" id="UP000886653"/>
    </source>
</evidence>
<keyword evidence="4" id="KW-0472">Membrane</keyword>
<evidence type="ECO:0008006" key="7">
    <source>
        <dbReference type="Google" id="ProtNLM"/>
    </source>
</evidence>
<evidence type="ECO:0000256" key="4">
    <source>
        <dbReference type="SAM" id="Phobius"/>
    </source>
</evidence>
<dbReference type="Proteomes" id="UP000886653">
    <property type="component" value="Unassembled WGS sequence"/>
</dbReference>
<dbReference type="InterPro" id="IPR011013">
    <property type="entry name" value="Gal_mutarotase_sf_dom"/>
</dbReference>
<dbReference type="GO" id="GO:0006006">
    <property type="term" value="P:glucose metabolic process"/>
    <property type="evidence" value="ECO:0007669"/>
    <property type="project" value="TreeGrafter"/>
</dbReference>
<dbReference type="GO" id="GO:0030246">
    <property type="term" value="F:carbohydrate binding"/>
    <property type="evidence" value="ECO:0007669"/>
    <property type="project" value="InterPro"/>
</dbReference>
<dbReference type="InterPro" id="IPR014718">
    <property type="entry name" value="GH-type_carb-bd"/>
</dbReference>
<evidence type="ECO:0000313" key="5">
    <source>
        <dbReference type="EMBL" id="KAG0140682.1"/>
    </source>
</evidence>